<dbReference type="GO" id="GO:0006338">
    <property type="term" value="P:chromatin remodeling"/>
    <property type="evidence" value="ECO:0007669"/>
    <property type="project" value="UniProtKB-ARBA"/>
</dbReference>
<comment type="subunit">
    <text evidence="2">Component of the NuA4 histone acetyltransferase complex.</text>
</comment>
<evidence type="ECO:0000259" key="5">
    <source>
        <dbReference type="PROSITE" id="PS50013"/>
    </source>
</evidence>
<dbReference type="VEuPathDB" id="FungiDB:ACJ73_07487"/>
<feature type="compositionally biased region" description="Basic residues" evidence="4">
    <location>
        <begin position="272"/>
        <end position="292"/>
    </location>
</feature>
<name>A0A1J9PXX0_9EURO</name>
<dbReference type="AlphaFoldDB" id="A0A1J9PXX0"/>
<dbReference type="Proteomes" id="UP000242791">
    <property type="component" value="Unassembled WGS sequence"/>
</dbReference>
<evidence type="ECO:0000313" key="6">
    <source>
        <dbReference type="EMBL" id="OJD21176.1"/>
    </source>
</evidence>
<organism evidence="6 7">
    <name type="scientific">Blastomyces percursus</name>
    <dbReference type="NCBI Taxonomy" id="1658174"/>
    <lineage>
        <taxon>Eukaryota</taxon>
        <taxon>Fungi</taxon>
        <taxon>Dikarya</taxon>
        <taxon>Ascomycota</taxon>
        <taxon>Pezizomycotina</taxon>
        <taxon>Eurotiomycetes</taxon>
        <taxon>Eurotiomycetidae</taxon>
        <taxon>Onygenales</taxon>
        <taxon>Ajellomycetaceae</taxon>
        <taxon>Blastomyces</taxon>
    </lineage>
</organism>
<comment type="subcellular location">
    <subcellularLocation>
        <location evidence="1">Nucleus</location>
    </subcellularLocation>
</comment>
<dbReference type="SMART" id="SM00298">
    <property type="entry name" value="CHROMO"/>
    <property type="match status" value="1"/>
</dbReference>
<reference evidence="6 7" key="1">
    <citation type="submission" date="2015-08" db="EMBL/GenBank/DDBJ databases">
        <title>Emmonsia species relationships and genome sequence.</title>
        <authorList>
            <person name="Cuomo C.A."/>
            <person name="Schwartz I.S."/>
            <person name="Kenyon C."/>
            <person name="De Hoog G.S."/>
            <person name="Govender N.P."/>
            <person name="Botha A."/>
            <person name="Moreno L."/>
            <person name="De Vries M."/>
            <person name="Munoz J.F."/>
            <person name="Stielow J.B."/>
        </authorList>
    </citation>
    <scope>NUCLEOTIDE SEQUENCE [LARGE SCALE GENOMIC DNA]</scope>
    <source>
        <strain evidence="6 7">EI222</strain>
    </source>
</reference>
<evidence type="ECO:0000256" key="2">
    <source>
        <dbReference type="ARBA" id="ARBA00011353"/>
    </source>
</evidence>
<dbReference type="InterPro" id="IPR051219">
    <property type="entry name" value="Heterochromatin_chromo-domain"/>
</dbReference>
<evidence type="ECO:0000256" key="1">
    <source>
        <dbReference type="ARBA" id="ARBA00004123"/>
    </source>
</evidence>
<keyword evidence="7" id="KW-1185">Reference proteome</keyword>
<dbReference type="InterPro" id="IPR000953">
    <property type="entry name" value="Chromo/chromo_shadow_dom"/>
</dbReference>
<proteinExistence type="predicted"/>
<evidence type="ECO:0000256" key="3">
    <source>
        <dbReference type="ARBA" id="ARBA00023242"/>
    </source>
</evidence>
<dbReference type="EMBL" id="LGTZ01001521">
    <property type="protein sequence ID" value="OJD21176.1"/>
    <property type="molecule type" value="Genomic_DNA"/>
</dbReference>
<feature type="region of interest" description="Disordered" evidence="4">
    <location>
        <begin position="271"/>
        <end position="292"/>
    </location>
</feature>
<feature type="region of interest" description="Disordered" evidence="4">
    <location>
        <begin position="147"/>
        <end position="175"/>
    </location>
</feature>
<accession>A0A1J9PXX0</accession>
<feature type="region of interest" description="Disordered" evidence="4">
    <location>
        <begin position="21"/>
        <end position="50"/>
    </location>
</feature>
<dbReference type="PANTHER" id="PTHR22812">
    <property type="entry name" value="CHROMOBOX PROTEIN"/>
    <property type="match status" value="1"/>
</dbReference>
<protein>
    <recommendedName>
        <fullName evidence="5">Chromo domain-containing protein</fullName>
    </recommendedName>
</protein>
<evidence type="ECO:0000313" key="7">
    <source>
        <dbReference type="Proteomes" id="UP000242791"/>
    </source>
</evidence>
<dbReference type="SUPFAM" id="SSF54160">
    <property type="entry name" value="Chromo domain-like"/>
    <property type="match status" value="1"/>
</dbReference>
<evidence type="ECO:0000256" key="4">
    <source>
        <dbReference type="SAM" id="MobiDB-lite"/>
    </source>
</evidence>
<dbReference type="STRING" id="1658174.A0A1J9PXX0"/>
<sequence length="292" mass="32700">MTLKIKQFDYKATKWGQKLESPSLISGDVPPNRVKPAGLQNNNDDQTAKHSITAKSDVTCLDLAGEESRCTETVPSKLLDNAHGQGNIFNEDSSDDSSLQSLFASSRQTSPTVPIKMEVVEPPPIITDTTEGQSKDAPIILDEEVERPEPSPLPRHVSESPLHFPPSPRDNSHEGQFSISILPEAGPSPRPIRTRRNGVTALEWQVDEVLDCRIKRAGKRRSLEYLVKWKGYDEPTWEPRENLIPGCDELVSVFHTKWKQEKPSKLTLAAMKKLKRPGRPCMGSRKKMRPHS</sequence>
<dbReference type="Pfam" id="PF00385">
    <property type="entry name" value="Chromo"/>
    <property type="match status" value="1"/>
</dbReference>
<dbReference type="InterPro" id="IPR016197">
    <property type="entry name" value="Chromo-like_dom_sf"/>
</dbReference>
<dbReference type="GO" id="GO:0005634">
    <property type="term" value="C:nucleus"/>
    <property type="evidence" value="ECO:0007669"/>
    <property type="project" value="UniProtKB-SubCell"/>
</dbReference>
<dbReference type="InterPro" id="IPR023780">
    <property type="entry name" value="Chromo_domain"/>
</dbReference>
<comment type="caution">
    <text evidence="6">The sequence shown here is derived from an EMBL/GenBank/DDBJ whole genome shotgun (WGS) entry which is preliminary data.</text>
</comment>
<feature type="domain" description="Chromo" evidence="5">
    <location>
        <begin position="204"/>
        <end position="266"/>
    </location>
</feature>
<dbReference type="PROSITE" id="PS50013">
    <property type="entry name" value="CHROMO_2"/>
    <property type="match status" value="1"/>
</dbReference>
<gene>
    <name evidence="6" type="ORF">ACJ73_07487</name>
</gene>
<dbReference type="OrthoDB" id="4187800at2759"/>
<keyword evidence="3" id="KW-0539">Nucleus</keyword>
<feature type="region of interest" description="Disordered" evidence="4">
    <location>
        <begin position="80"/>
        <end position="100"/>
    </location>
</feature>
<dbReference type="Gene3D" id="2.40.50.40">
    <property type="match status" value="1"/>
</dbReference>
<feature type="compositionally biased region" description="Polar residues" evidence="4">
    <location>
        <begin position="39"/>
        <end position="50"/>
    </location>
</feature>